<dbReference type="InterPro" id="IPR002218">
    <property type="entry name" value="MnmG-rel"/>
</dbReference>
<dbReference type="FunFam" id="1.10.150.570:FF:000001">
    <property type="entry name" value="tRNA uridine 5-carboxymethylaminomethyl modification enzyme MnmG"/>
    <property type="match status" value="1"/>
</dbReference>
<dbReference type="FunFam" id="3.50.50.60:FF:000010">
    <property type="entry name" value="tRNA uridine 5-carboxymethylaminomethyl modification enzyme MnmG"/>
    <property type="match status" value="1"/>
</dbReference>
<evidence type="ECO:0000256" key="12">
    <source>
        <dbReference type="HAMAP-Rule" id="MF_00129"/>
    </source>
</evidence>
<comment type="caution">
    <text evidence="14">The sequence shown here is derived from an EMBL/GenBank/DDBJ whole genome shotgun (WGS) entry which is preliminary data.</text>
</comment>
<dbReference type="GO" id="GO:0030488">
    <property type="term" value="P:tRNA methylation"/>
    <property type="evidence" value="ECO:0007669"/>
    <property type="project" value="TreeGrafter"/>
</dbReference>
<feature type="domain" description="tRNA uridine 5-carboxymethylaminomethyl modification enzyme C-terminal subdomain" evidence="13">
    <location>
        <begin position="553"/>
        <end position="624"/>
    </location>
</feature>
<dbReference type="InterPro" id="IPR040131">
    <property type="entry name" value="MnmG_N"/>
</dbReference>
<keyword evidence="7 12" id="KW-0819">tRNA processing</keyword>
<dbReference type="HOGENOM" id="CLU_007831_2_2_4"/>
<feature type="binding site" evidence="12">
    <location>
        <position position="125"/>
    </location>
    <ligand>
        <name>FAD</name>
        <dbReference type="ChEBI" id="CHEBI:57692"/>
    </ligand>
</feature>
<dbReference type="InterPro" id="IPR044920">
    <property type="entry name" value="MnmG_C_subdom_sf"/>
</dbReference>
<dbReference type="OrthoDB" id="9815560at2"/>
<evidence type="ECO:0000256" key="3">
    <source>
        <dbReference type="ARBA" id="ARBA00007653"/>
    </source>
</evidence>
<reference evidence="14 15" key="1">
    <citation type="submission" date="2012-05" db="EMBL/GenBank/DDBJ databases">
        <title>The Genome Sequence of Sutterella wadsworthensis 2_1_59BFAA.</title>
        <authorList>
            <consortium name="The Broad Institute Genome Sequencing Platform"/>
            <person name="Earl A."/>
            <person name="Ward D."/>
            <person name="Feldgarden M."/>
            <person name="Gevers D."/>
            <person name="Daigneault M."/>
            <person name="Strauss J."/>
            <person name="Allen-Vercoe E."/>
            <person name="Walker B."/>
            <person name="Young S.K."/>
            <person name="Zeng Q."/>
            <person name="Gargeya S."/>
            <person name="Fitzgerald M."/>
            <person name="Haas B."/>
            <person name="Abouelleil A."/>
            <person name="Alvarado L."/>
            <person name="Arachchi H.M."/>
            <person name="Berlin A.M."/>
            <person name="Chapman S.B."/>
            <person name="Goldberg J."/>
            <person name="Griggs A."/>
            <person name="Gujja S."/>
            <person name="Hansen M."/>
            <person name="Howarth C."/>
            <person name="Imamovic A."/>
            <person name="Larimer J."/>
            <person name="McCowen C."/>
            <person name="Montmayeur A."/>
            <person name="Murphy C."/>
            <person name="Neiman D."/>
            <person name="Pearson M."/>
            <person name="Priest M."/>
            <person name="Roberts A."/>
            <person name="Saif S."/>
            <person name="Shea T."/>
            <person name="Sisk P."/>
            <person name="Sykes S."/>
            <person name="Wortman J."/>
            <person name="Nusbaum C."/>
            <person name="Birren B."/>
        </authorList>
    </citation>
    <scope>NUCLEOTIDE SEQUENCE [LARGE SCALE GENOMIC DNA]</scope>
    <source>
        <strain evidence="14 15">2_1_59BFAA</strain>
    </source>
</reference>
<sequence>MLYPEKFEVIVVGCGHAGAEAALAAARMGRRTLLVTHNVETIGQLSCNPSIGGIGKGHLVKELDAMGGAMGVVTDEAGIQFRILNGSKGAAVQATRAQIDRQLYRRAMRERIEGQENLSVFQQAVDDLIVENGRVAGIVTQTGFCFSAQAVVLCAGTFLNGMVHIGLEHYQAGRVGDPASVRLAERLKELGMPQGRLKTGTPARIDGRTIDFSKCEEQWGDLDPVPQFSLLKPAPEHPRQVPCWITRTNQKVHDIILANLDRSPMYTGVIHGIGPRYCPSIEDKVKRFADKDSHQVFLEPEGLHVNEWYPNGISTSLPFDVQLDIVHNMPGLEHAHLLRPGYAIEYDFYDPRGLKTSMETKAMPGLFFAGQINGTTGYEEAAAQGLLAGLNAALYARGEGSWTARRDQAYLGVMVDDLTTRGVTEPYRMFTSRAEYRLSLREDNADVRLTEEGRRLGLVDDERWAYFCRKQENVARLMQSLKDTWVNPKLFTSEEMNRVLGTDMEREYSLHALATRPGVTLKAVAGMTKTDGAPVLPLEDFSDDELFQAETEVKYSGYISRQKAEIERTLANETLKIPAELDYDSVPGLSFEVRQKLKSISPETIGQASRISGVTPAAVSLLLVHLKRRYYYVKDKGTQAKEKGNV</sequence>
<evidence type="ECO:0000313" key="14">
    <source>
        <dbReference type="EMBL" id="EKB31803.1"/>
    </source>
</evidence>
<dbReference type="PROSITE" id="PS01281">
    <property type="entry name" value="GIDA_2"/>
    <property type="match status" value="1"/>
</dbReference>
<feature type="binding site" evidence="12">
    <location>
        <position position="371"/>
    </location>
    <ligand>
        <name>FAD</name>
        <dbReference type="ChEBI" id="CHEBI:57692"/>
    </ligand>
</feature>
<evidence type="ECO:0000256" key="11">
    <source>
        <dbReference type="ARBA" id="ARBA00031800"/>
    </source>
</evidence>
<dbReference type="Proteomes" id="UP000005835">
    <property type="component" value="Unassembled WGS sequence"/>
</dbReference>
<dbReference type="HAMAP" id="MF_00129">
    <property type="entry name" value="MnmG_GidA"/>
    <property type="match status" value="1"/>
</dbReference>
<feature type="binding site" evidence="12">
    <location>
        <begin position="274"/>
        <end position="288"/>
    </location>
    <ligand>
        <name>NAD(+)</name>
        <dbReference type="ChEBI" id="CHEBI:57540"/>
    </ligand>
</feature>
<evidence type="ECO:0000256" key="1">
    <source>
        <dbReference type="ARBA" id="ARBA00001974"/>
    </source>
</evidence>
<comment type="cofactor">
    <cofactor evidence="1 12">
        <name>FAD</name>
        <dbReference type="ChEBI" id="CHEBI:57692"/>
    </cofactor>
</comment>
<keyword evidence="9 12" id="KW-0520">NAD</keyword>
<evidence type="ECO:0000256" key="7">
    <source>
        <dbReference type="ARBA" id="ARBA00022694"/>
    </source>
</evidence>
<evidence type="ECO:0000256" key="2">
    <source>
        <dbReference type="ARBA" id="ARBA00003717"/>
    </source>
</evidence>
<dbReference type="InterPro" id="IPR020595">
    <property type="entry name" value="MnmG-rel_CS"/>
</dbReference>
<dbReference type="AlphaFoldDB" id="K1JYZ5"/>
<dbReference type="InterPro" id="IPR004416">
    <property type="entry name" value="MnmG"/>
</dbReference>
<dbReference type="GO" id="GO:0002098">
    <property type="term" value="P:tRNA wobble uridine modification"/>
    <property type="evidence" value="ECO:0007669"/>
    <property type="project" value="InterPro"/>
</dbReference>
<dbReference type="EMBL" id="ADMG01000017">
    <property type="protein sequence ID" value="EKB31803.1"/>
    <property type="molecule type" value="Genomic_DNA"/>
</dbReference>
<evidence type="ECO:0000256" key="10">
    <source>
        <dbReference type="ARBA" id="ARBA00025948"/>
    </source>
</evidence>
<dbReference type="eggNOG" id="COG0445">
    <property type="taxonomic scope" value="Bacteria"/>
</dbReference>
<comment type="caution">
    <text evidence="12">Lacks conserved residue(s) required for the propagation of feature annotation.</text>
</comment>
<comment type="function">
    <text evidence="2 12">NAD-binding protein involved in the addition of a carboxymethylaminomethyl (cmnm) group at the wobble position (U34) of certain tRNAs, forming tRNA-cmnm(5)s(2)U34.</text>
</comment>
<evidence type="ECO:0000256" key="9">
    <source>
        <dbReference type="ARBA" id="ARBA00023027"/>
    </source>
</evidence>
<dbReference type="STRING" id="742823.HMPREF9465_00671"/>
<feature type="binding site" evidence="12">
    <location>
        <position position="180"/>
    </location>
    <ligand>
        <name>FAD</name>
        <dbReference type="ChEBI" id="CHEBI:57692"/>
    </ligand>
</feature>
<evidence type="ECO:0000313" key="15">
    <source>
        <dbReference type="Proteomes" id="UP000005835"/>
    </source>
</evidence>
<dbReference type="GO" id="GO:0050660">
    <property type="term" value="F:flavin adenine dinucleotide binding"/>
    <property type="evidence" value="ECO:0007669"/>
    <property type="project" value="UniProtKB-UniRule"/>
</dbReference>
<evidence type="ECO:0000256" key="5">
    <source>
        <dbReference type="ARBA" id="ARBA00022490"/>
    </source>
</evidence>
<protein>
    <recommendedName>
        <fullName evidence="4 12">tRNA uridine 5-carboxymethylaminomethyl modification enzyme MnmG</fullName>
    </recommendedName>
    <alternativeName>
        <fullName evidence="11 12">Glucose-inhibited division protein A</fullName>
    </alternativeName>
</protein>
<dbReference type="PANTHER" id="PTHR11806">
    <property type="entry name" value="GLUCOSE INHIBITED DIVISION PROTEIN A"/>
    <property type="match status" value="1"/>
</dbReference>
<dbReference type="Gene3D" id="3.50.50.60">
    <property type="entry name" value="FAD/NAD(P)-binding domain"/>
    <property type="match status" value="2"/>
</dbReference>
<dbReference type="Pfam" id="PF13932">
    <property type="entry name" value="SAM_GIDA_C"/>
    <property type="match status" value="1"/>
</dbReference>
<dbReference type="Gene3D" id="1.10.150.570">
    <property type="entry name" value="GidA associated domain, C-terminal subdomain"/>
    <property type="match status" value="1"/>
</dbReference>
<dbReference type="InterPro" id="IPR047001">
    <property type="entry name" value="MnmG_C_subdom"/>
</dbReference>
<dbReference type="SUPFAM" id="SSF51905">
    <property type="entry name" value="FAD/NAD(P)-binding domain"/>
    <property type="match status" value="1"/>
</dbReference>
<comment type="similarity">
    <text evidence="3 12">Belongs to the MnmG family.</text>
</comment>
<dbReference type="FunFam" id="3.50.50.60:FF:000002">
    <property type="entry name" value="tRNA uridine 5-carboxymethylaminomethyl modification enzyme MnmG"/>
    <property type="match status" value="1"/>
</dbReference>
<dbReference type="Gene3D" id="1.10.10.1800">
    <property type="entry name" value="tRNA uridine 5-carboxymethylaminomethyl modification enzyme MnmG/GidA"/>
    <property type="match status" value="1"/>
</dbReference>
<gene>
    <name evidence="12" type="primary">mnmG</name>
    <name evidence="12" type="synonym">gidA</name>
    <name evidence="14" type="ORF">HMPREF9465_00671</name>
</gene>
<keyword evidence="15" id="KW-1185">Reference proteome</keyword>
<dbReference type="Pfam" id="PF01134">
    <property type="entry name" value="GIDA"/>
    <property type="match status" value="1"/>
</dbReference>
<name>K1JYZ5_9BURK</name>
<comment type="subunit">
    <text evidence="10 12">Homodimer. Heterotetramer of two MnmE and two MnmG subunits.</text>
</comment>
<dbReference type="InterPro" id="IPR026904">
    <property type="entry name" value="MnmG_C"/>
</dbReference>
<dbReference type="NCBIfam" id="TIGR00136">
    <property type="entry name" value="mnmG_gidA"/>
    <property type="match status" value="1"/>
</dbReference>
<evidence type="ECO:0000256" key="6">
    <source>
        <dbReference type="ARBA" id="ARBA00022630"/>
    </source>
</evidence>
<dbReference type="Pfam" id="PF21680">
    <property type="entry name" value="GIDA_C_1st"/>
    <property type="match status" value="1"/>
</dbReference>
<dbReference type="GO" id="GO:0005829">
    <property type="term" value="C:cytosol"/>
    <property type="evidence" value="ECO:0007669"/>
    <property type="project" value="TreeGrafter"/>
</dbReference>
<dbReference type="PROSITE" id="PS01280">
    <property type="entry name" value="GIDA_1"/>
    <property type="match status" value="1"/>
</dbReference>
<evidence type="ECO:0000259" key="13">
    <source>
        <dbReference type="SMART" id="SM01228"/>
    </source>
</evidence>
<evidence type="ECO:0000256" key="4">
    <source>
        <dbReference type="ARBA" id="ARBA00020461"/>
    </source>
</evidence>
<dbReference type="InterPro" id="IPR049312">
    <property type="entry name" value="GIDA_C_N"/>
</dbReference>
<dbReference type="InterPro" id="IPR036188">
    <property type="entry name" value="FAD/NAD-bd_sf"/>
</dbReference>
<keyword evidence="8 12" id="KW-0274">FAD</keyword>
<keyword evidence="5 12" id="KW-0963">Cytoplasm</keyword>
<dbReference type="RefSeq" id="WP_005434142.1">
    <property type="nucleotide sequence ID" value="NZ_JH815514.1"/>
</dbReference>
<dbReference type="PRINTS" id="PR00411">
    <property type="entry name" value="PNDRDTASEI"/>
</dbReference>
<proteinExistence type="inferred from homology"/>
<comment type="subcellular location">
    <subcellularLocation>
        <location evidence="12">Cytoplasm</location>
    </subcellularLocation>
</comment>
<evidence type="ECO:0000256" key="8">
    <source>
        <dbReference type="ARBA" id="ARBA00022827"/>
    </source>
</evidence>
<dbReference type="PATRIC" id="fig|742823.3.peg.675"/>
<organism evidence="14 15">
    <name type="scientific">Sutterella wadsworthensis 2_1_59BFAA</name>
    <dbReference type="NCBI Taxonomy" id="742823"/>
    <lineage>
        <taxon>Bacteria</taxon>
        <taxon>Pseudomonadati</taxon>
        <taxon>Pseudomonadota</taxon>
        <taxon>Betaproteobacteria</taxon>
        <taxon>Burkholderiales</taxon>
        <taxon>Sutterellaceae</taxon>
        <taxon>Sutterella</taxon>
    </lineage>
</organism>
<dbReference type="SMART" id="SM01228">
    <property type="entry name" value="GIDA_assoc_3"/>
    <property type="match status" value="1"/>
</dbReference>
<keyword evidence="6 12" id="KW-0285">Flavoprotein</keyword>
<accession>K1JYZ5</accession>
<dbReference type="PANTHER" id="PTHR11806:SF0">
    <property type="entry name" value="PROTEIN MTO1 HOMOLOG, MITOCHONDRIAL"/>
    <property type="match status" value="1"/>
</dbReference>